<evidence type="ECO:0000313" key="14">
    <source>
        <dbReference type="EMBL" id="KAJ8299271.1"/>
    </source>
</evidence>
<feature type="transmembrane region" description="Helical" evidence="12">
    <location>
        <begin position="326"/>
        <end position="346"/>
    </location>
</feature>
<gene>
    <name evidence="14" type="ORF">KUTeg_023331</name>
</gene>
<evidence type="ECO:0000256" key="1">
    <source>
        <dbReference type="ARBA" id="ARBA00004141"/>
    </source>
</evidence>
<keyword evidence="3 12" id="KW-0812">Transmembrane</keyword>
<keyword evidence="5" id="KW-0406">Ion transport</keyword>
<dbReference type="PANTHER" id="PTHR18966">
    <property type="entry name" value="IONOTROPIC GLUTAMATE RECEPTOR"/>
    <property type="match status" value="1"/>
</dbReference>
<dbReference type="EMBL" id="JARBDR010000921">
    <property type="protein sequence ID" value="KAJ8299271.1"/>
    <property type="molecule type" value="Genomic_DNA"/>
</dbReference>
<organism evidence="14 15">
    <name type="scientific">Tegillarca granosa</name>
    <name type="common">Malaysian cockle</name>
    <name type="synonym">Anadara granosa</name>
    <dbReference type="NCBI Taxonomy" id="220873"/>
    <lineage>
        <taxon>Eukaryota</taxon>
        <taxon>Metazoa</taxon>
        <taxon>Spiralia</taxon>
        <taxon>Lophotrochozoa</taxon>
        <taxon>Mollusca</taxon>
        <taxon>Bivalvia</taxon>
        <taxon>Autobranchia</taxon>
        <taxon>Pteriomorphia</taxon>
        <taxon>Arcoida</taxon>
        <taxon>Arcoidea</taxon>
        <taxon>Arcidae</taxon>
        <taxon>Tegillarca</taxon>
    </lineage>
</organism>
<evidence type="ECO:0000256" key="9">
    <source>
        <dbReference type="ARBA" id="ARBA00023286"/>
    </source>
</evidence>
<evidence type="ECO:0000256" key="10">
    <source>
        <dbReference type="ARBA" id="ARBA00023303"/>
    </source>
</evidence>
<protein>
    <recommendedName>
        <fullName evidence="13">Ionotropic glutamate receptor C-terminal domain-containing protein</fullName>
    </recommendedName>
</protein>
<evidence type="ECO:0000256" key="5">
    <source>
        <dbReference type="ARBA" id="ARBA00023065"/>
    </source>
</evidence>
<evidence type="ECO:0000256" key="2">
    <source>
        <dbReference type="ARBA" id="ARBA00022448"/>
    </source>
</evidence>
<evidence type="ECO:0000256" key="4">
    <source>
        <dbReference type="ARBA" id="ARBA00022989"/>
    </source>
</evidence>
<accession>A0ABQ9E1B7</accession>
<evidence type="ECO:0000256" key="3">
    <source>
        <dbReference type="ARBA" id="ARBA00022692"/>
    </source>
</evidence>
<keyword evidence="2" id="KW-0813">Transport</keyword>
<keyword evidence="10" id="KW-0407">Ion channel</keyword>
<keyword evidence="15" id="KW-1185">Reference proteome</keyword>
<comment type="subcellular location">
    <subcellularLocation>
        <location evidence="1">Membrane</location>
        <topology evidence="1">Multi-pass membrane protein</topology>
    </subcellularLocation>
</comment>
<reference evidence="14 15" key="1">
    <citation type="submission" date="2022-12" db="EMBL/GenBank/DDBJ databases">
        <title>Chromosome-level genome of Tegillarca granosa.</title>
        <authorList>
            <person name="Kim J."/>
        </authorList>
    </citation>
    <scope>NUCLEOTIDE SEQUENCE [LARGE SCALE GENOMIC DNA]</scope>
    <source>
        <strain evidence="14">Teg-2019</strain>
        <tissue evidence="14">Adductor muscle</tissue>
    </source>
</reference>
<dbReference type="InterPro" id="IPR001320">
    <property type="entry name" value="Iontro_rcpt_C"/>
</dbReference>
<dbReference type="Proteomes" id="UP001217089">
    <property type="component" value="Unassembled WGS sequence"/>
</dbReference>
<keyword evidence="4 12" id="KW-1133">Transmembrane helix</keyword>
<evidence type="ECO:0000256" key="12">
    <source>
        <dbReference type="SAM" id="Phobius"/>
    </source>
</evidence>
<name>A0ABQ9E1B7_TEGGR</name>
<comment type="caution">
    <text evidence="14">The sequence shown here is derived from an EMBL/GenBank/DDBJ whole genome shotgun (WGS) entry which is preliminary data.</text>
</comment>
<evidence type="ECO:0000313" key="15">
    <source>
        <dbReference type="Proteomes" id="UP001217089"/>
    </source>
</evidence>
<feature type="region of interest" description="Disordered" evidence="11">
    <location>
        <begin position="357"/>
        <end position="387"/>
    </location>
</feature>
<keyword evidence="6 12" id="KW-0472">Membrane</keyword>
<feature type="compositionally biased region" description="Basic and acidic residues" evidence="11">
    <location>
        <begin position="357"/>
        <end position="378"/>
    </location>
</feature>
<dbReference type="Pfam" id="PF00060">
    <property type="entry name" value="Lig_chan"/>
    <property type="match status" value="1"/>
</dbReference>
<dbReference type="SMART" id="SM00079">
    <property type="entry name" value="PBPe"/>
    <property type="match status" value="1"/>
</dbReference>
<keyword evidence="7" id="KW-0675">Receptor</keyword>
<evidence type="ECO:0000256" key="7">
    <source>
        <dbReference type="ARBA" id="ARBA00023170"/>
    </source>
</evidence>
<dbReference type="SUPFAM" id="SSF53850">
    <property type="entry name" value="Periplasmic binding protein-like II"/>
    <property type="match status" value="1"/>
</dbReference>
<evidence type="ECO:0000259" key="13">
    <source>
        <dbReference type="SMART" id="SM00079"/>
    </source>
</evidence>
<keyword evidence="9" id="KW-1071">Ligand-gated ion channel</keyword>
<evidence type="ECO:0000256" key="11">
    <source>
        <dbReference type="SAM" id="MobiDB-lite"/>
    </source>
</evidence>
<keyword evidence="8" id="KW-0325">Glycoprotein</keyword>
<dbReference type="Gene3D" id="3.40.190.10">
    <property type="entry name" value="Periplasmic binding protein-like II"/>
    <property type="match status" value="2"/>
</dbReference>
<feature type="transmembrane region" description="Helical" evidence="12">
    <location>
        <begin position="107"/>
        <end position="125"/>
    </location>
</feature>
<feature type="transmembrane region" description="Helical" evidence="12">
    <location>
        <begin position="163"/>
        <end position="187"/>
    </location>
</feature>
<sequence>MFRVLGYAGFLKEYELADLLNMKYELYISPENAYGTEVREGVWNGMIQEVINGNATLGMGAISITSEREKVIDFSLGVMTTGVNMLISKPKEHSSIFQFMKPFSLELWMAIVGASFVVSVLYFILDYNDVERQFTLKETLWFSIGTLLMRGTDFSPKRTAQRIVTAGFTFFVLITVSTYTANLAAFLTTTNLDQPISTLDELADRDEMNAGTLDNSATLRFLKDSNKASYRKIWEKVIESKGLFKNSEEGRQRAEEGNFAFIYDYRINSYFEKIHCKNKMVGTPVRLQQHGIVMKAAFQWWDNKQVCNLKELGKSSVQVEFAIKHMAGVFVVGGFGLACSVSFFLFKKFYTLSQTQGKDKDKDTKPEKKLLDNPENSEKGTTILQSV</sequence>
<dbReference type="InterPro" id="IPR019594">
    <property type="entry name" value="Glu/Gly-bd"/>
</dbReference>
<proteinExistence type="predicted"/>
<evidence type="ECO:0000256" key="6">
    <source>
        <dbReference type="ARBA" id="ARBA00023136"/>
    </source>
</evidence>
<dbReference type="Pfam" id="PF10613">
    <property type="entry name" value="Lig_chan-Glu_bd"/>
    <property type="match status" value="1"/>
</dbReference>
<dbReference type="InterPro" id="IPR015683">
    <property type="entry name" value="Ionotropic_Glu_rcpt"/>
</dbReference>
<evidence type="ECO:0000256" key="8">
    <source>
        <dbReference type="ARBA" id="ARBA00023180"/>
    </source>
</evidence>
<feature type="domain" description="Ionotropic glutamate receptor C-terminal" evidence="13">
    <location>
        <begin position="1"/>
        <end position="303"/>
    </location>
</feature>